<protein>
    <recommendedName>
        <fullName evidence="4">RRM domain-containing protein</fullName>
    </recommendedName>
</protein>
<dbReference type="Proteomes" id="UP000714618">
    <property type="component" value="Unassembled WGS sequence"/>
</dbReference>
<gene>
    <name evidence="2" type="ORF">AWRI4233_LOCUS7201</name>
</gene>
<dbReference type="EMBL" id="CAIJEO010000009">
    <property type="protein sequence ID" value="CAD0098377.1"/>
    <property type="molecule type" value="Genomic_DNA"/>
</dbReference>
<evidence type="ECO:0000313" key="3">
    <source>
        <dbReference type="Proteomes" id="UP000714618"/>
    </source>
</evidence>
<evidence type="ECO:0008006" key="4">
    <source>
        <dbReference type="Google" id="ProtNLM"/>
    </source>
</evidence>
<feature type="compositionally biased region" description="Polar residues" evidence="1">
    <location>
        <begin position="36"/>
        <end position="52"/>
    </location>
</feature>
<feature type="compositionally biased region" description="Polar residues" evidence="1">
    <location>
        <begin position="103"/>
        <end position="112"/>
    </location>
</feature>
<keyword evidence="3" id="KW-1185">Reference proteome</keyword>
<feature type="compositionally biased region" description="Polar residues" evidence="1">
    <location>
        <begin position="73"/>
        <end position="89"/>
    </location>
</feature>
<feature type="region of interest" description="Disordered" evidence="1">
    <location>
        <begin position="1"/>
        <end position="112"/>
    </location>
</feature>
<comment type="caution">
    <text evidence="2">The sequence shown here is derived from an EMBL/GenBank/DDBJ whole genome shotgun (WGS) entry which is preliminary data.</text>
</comment>
<accession>A0A9N8PKB9</accession>
<feature type="compositionally biased region" description="Basic and acidic residues" evidence="1">
    <location>
        <begin position="8"/>
        <end position="23"/>
    </location>
</feature>
<organism evidence="2 3">
    <name type="scientific">Aureobasidium mustum</name>
    <dbReference type="NCBI Taxonomy" id="2773714"/>
    <lineage>
        <taxon>Eukaryota</taxon>
        <taxon>Fungi</taxon>
        <taxon>Dikarya</taxon>
        <taxon>Ascomycota</taxon>
        <taxon>Pezizomycotina</taxon>
        <taxon>Dothideomycetes</taxon>
        <taxon>Dothideomycetidae</taxon>
        <taxon>Dothideales</taxon>
        <taxon>Saccotheciaceae</taxon>
        <taxon>Aureobasidium</taxon>
    </lineage>
</organism>
<dbReference type="AlphaFoldDB" id="A0A9N8PKB9"/>
<evidence type="ECO:0000256" key="1">
    <source>
        <dbReference type="SAM" id="MobiDB-lite"/>
    </source>
</evidence>
<feature type="non-terminal residue" evidence="2">
    <location>
        <position position="1"/>
    </location>
</feature>
<feature type="compositionally biased region" description="Polar residues" evidence="1">
    <location>
        <begin position="202"/>
        <end position="213"/>
    </location>
</feature>
<proteinExistence type="predicted"/>
<feature type="compositionally biased region" description="Basic and acidic residues" evidence="1">
    <location>
        <begin position="296"/>
        <end position="321"/>
    </location>
</feature>
<feature type="compositionally biased region" description="Basic and acidic residues" evidence="1">
    <location>
        <begin position="262"/>
        <end position="287"/>
    </location>
</feature>
<name>A0A9N8PKB9_9PEZI</name>
<feature type="compositionally biased region" description="Pro residues" evidence="1">
    <location>
        <begin position="243"/>
        <end position="255"/>
    </location>
</feature>
<dbReference type="OrthoDB" id="5374349at2759"/>
<reference evidence="2" key="1">
    <citation type="submission" date="2020-06" db="EMBL/GenBank/DDBJ databases">
        <authorList>
            <person name="Onetto C."/>
        </authorList>
    </citation>
    <scope>NUCLEOTIDE SEQUENCE</scope>
</reference>
<feature type="region of interest" description="Disordered" evidence="1">
    <location>
        <begin position="196"/>
        <end position="339"/>
    </location>
</feature>
<sequence length="339" mass="37033">RATPSTEHAIDVAYTDRQKRKAENLAQEIFGKNRRQSAPQNNSNNKRSQTPVGGSLASRVGITKAPASLPTLGKQQQNRGAQKNRNNRQPGGADTRRDAAYQSAAQQATPASFNIKPRSFATVDSEITIRGAAGPYCVVASNFAPGTTAADIESVMAPVGGELSGCKLVSASPTVIAEMLFLDKAGADNVINMFNGKKEGGPSQTIRSTTSRVASPVVITQPEPTQEQGAEDTMEIEQSYPTEPSPLPPHEPSPHPAYNNSRPRDGRASYREDYDRGNRHAEPDYQDGRYGFNEQRYNEPRYDDRRPRYQDEGRMYSDDMMRGNPRRGGGGRGGGRYRG</sequence>
<evidence type="ECO:0000313" key="2">
    <source>
        <dbReference type="EMBL" id="CAD0098377.1"/>
    </source>
</evidence>
<feature type="compositionally biased region" description="Gly residues" evidence="1">
    <location>
        <begin position="326"/>
        <end position="339"/>
    </location>
</feature>